<feature type="compositionally biased region" description="Polar residues" evidence="1">
    <location>
        <begin position="38"/>
        <end position="67"/>
    </location>
</feature>
<dbReference type="AlphaFoldDB" id="A0A1E4TJJ1"/>
<name>A0A1E4TJJ1_9ASCO</name>
<evidence type="ECO:0000256" key="1">
    <source>
        <dbReference type="SAM" id="MobiDB-lite"/>
    </source>
</evidence>
<dbReference type="InterPro" id="IPR000626">
    <property type="entry name" value="Ubiquitin-like_dom"/>
</dbReference>
<feature type="domain" description="Ubiquitin-like" evidence="2">
    <location>
        <begin position="263"/>
        <end position="337"/>
    </location>
</feature>
<accession>A0A1E4TJJ1</accession>
<keyword evidence="4" id="KW-1185">Reference proteome</keyword>
<evidence type="ECO:0000313" key="3">
    <source>
        <dbReference type="EMBL" id="ODV91899.1"/>
    </source>
</evidence>
<sequence length="337" mass="37821">MDDDFFIRKPKRKKLVEPHEDTDLDPAPVNKRQETASREPSSSKVESTPLSCNSESTHSVATEPTSSGIVVDQNTLEIDDLLSDDDYETPQVERPNYRDLFARTPSLSTDDDVFVAVVRIHLYTPGAELDAGIPLTATSNATFGLVRERFAQSIAIEDPDRYILVHGTSIIYDSTQVKAMVTPSDPQLNVTMMGQYQYNSLLASKKLEAQQILVESLAKEGNTLNEHEIEENLEKIRQEALRQRNVSEADNDINNNNNDYDTEQIRLRLQDGSKELLNVATNPTKTVSSIIDYYRQKRDVPTDKTVKLVLDGDELDPSSTLEDADVDDMCVIDVKVK</sequence>
<proteinExistence type="predicted"/>
<dbReference type="PROSITE" id="PS50053">
    <property type="entry name" value="UBIQUITIN_2"/>
    <property type="match status" value="1"/>
</dbReference>
<dbReference type="Gene3D" id="3.10.20.90">
    <property type="entry name" value="Phosphatidylinositol 3-kinase Catalytic Subunit, Chain A, domain 1"/>
    <property type="match status" value="1"/>
</dbReference>
<protein>
    <recommendedName>
        <fullName evidence="2">Ubiquitin-like domain-containing protein</fullName>
    </recommendedName>
</protein>
<dbReference type="InterPro" id="IPR022617">
    <property type="entry name" value="Rad60/SUMO-like_dom"/>
</dbReference>
<organism evidence="3 4">
    <name type="scientific">Tortispora caseinolytica NRRL Y-17796</name>
    <dbReference type="NCBI Taxonomy" id="767744"/>
    <lineage>
        <taxon>Eukaryota</taxon>
        <taxon>Fungi</taxon>
        <taxon>Dikarya</taxon>
        <taxon>Ascomycota</taxon>
        <taxon>Saccharomycotina</taxon>
        <taxon>Trigonopsidomycetes</taxon>
        <taxon>Trigonopsidales</taxon>
        <taxon>Trigonopsidaceae</taxon>
        <taxon>Tortispora</taxon>
    </lineage>
</organism>
<dbReference type="Pfam" id="PF11976">
    <property type="entry name" value="Rad60-SLD"/>
    <property type="match status" value="1"/>
</dbReference>
<dbReference type="SUPFAM" id="SSF54236">
    <property type="entry name" value="Ubiquitin-like"/>
    <property type="match status" value="1"/>
</dbReference>
<evidence type="ECO:0000259" key="2">
    <source>
        <dbReference type="PROSITE" id="PS50053"/>
    </source>
</evidence>
<dbReference type="OrthoDB" id="3365399at2759"/>
<evidence type="ECO:0000313" key="4">
    <source>
        <dbReference type="Proteomes" id="UP000095023"/>
    </source>
</evidence>
<dbReference type="InterPro" id="IPR029071">
    <property type="entry name" value="Ubiquitin-like_domsf"/>
</dbReference>
<dbReference type="Proteomes" id="UP000095023">
    <property type="component" value="Unassembled WGS sequence"/>
</dbReference>
<gene>
    <name evidence="3" type="ORF">CANCADRAFT_78760</name>
</gene>
<feature type="region of interest" description="Disordered" evidence="1">
    <location>
        <begin position="1"/>
        <end position="67"/>
    </location>
</feature>
<dbReference type="EMBL" id="KV453841">
    <property type="protein sequence ID" value="ODV91899.1"/>
    <property type="molecule type" value="Genomic_DNA"/>
</dbReference>
<reference evidence="4" key="1">
    <citation type="submission" date="2016-02" db="EMBL/GenBank/DDBJ databases">
        <title>Comparative genomics of biotechnologically important yeasts.</title>
        <authorList>
            <consortium name="DOE Joint Genome Institute"/>
            <person name="Riley R."/>
            <person name="Haridas S."/>
            <person name="Wolfe K.H."/>
            <person name="Lopes M.R."/>
            <person name="Hittinger C.T."/>
            <person name="Goker M."/>
            <person name="Salamov A."/>
            <person name="Wisecaver J."/>
            <person name="Long T.M."/>
            <person name="Aerts A.L."/>
            <person name="Barry K."/>
            <person name="Choi C."/>
            <person name="Clum A."/>
            <person name="Coughlan A.Y."/>
            <person name="Deshpande S."/>
            <person name="Douglass A.P."/>
            <person name="Hanson S.J."/>
            <person name="Klenk H.-P."/>
            <person name="Labutti K."/>
            <person name="Lapidus A."/>
            <person name="Lindquist E."/>
            <person name="Lipzen A."/>
            <person name="Meier-Kolthoff J.P."/>
            <person name="Ohm R.A."/>
            <person name="Otillar R.P."/>
            <person name="Pangilinan J."/>
            <person name="Peng Y."/>
            <person name="Rokas A."/>
            <person name="Rosa C.A."/>
            <person name="Scheuner C."/>
            <person name="Sibirny A.A."/>
            <person name="Slot J.C."/>
            <person name="Stielow J.B."/>
            <person name="Sun H."/>
            <person name="Kurtzman C.P."/>
            <person name="Blackwell M."/>
            <person name="Jeffries T.W."/>
            <person name="Grigoriev I.V."/>
        </authorList>
    </citation>
    <scope>NUCLEOTIDE SEQUENCE [LARGE SCALE GENOMIC DNA]</scope>
    <source>
        <strain evidence="4">NRRL Y-17796</strain>
    </source>
</reference>